<dbReference type="Proteomes" id="UP001597440">
    <property type="component" value="Unassembled WGS sequence"/>
</dbReference>
<evidence type="ECO:0000313" key="2">
    <source>
        <dbReference type="Proteomes" id="UP001597440"/>
    </source>
</evidence>
<name>A0ABW5L146_9SPHI</name>
<dbReference type="RefSeq" id="WP_210353314.1">
    <property type="nucleotide sequence ID" value="NZ_JAEQMU010000001.1"/>
</dbReference>
<proteinExistence type="predicted"/>
<accession>A0ABW5L146</accession>
<dbReference type="EMBL" id="JBHULD010000014">
    <property type="protein sequence ID" value="MFD2554932.1"/>
    <property type="molecule type" value="Genomic_DNA"/>
</dbReference>
<keyword evidence="2" id="KW-1185">Reference proteome</keyword>
<organism evidence="1 2">
    <name type="scientific">Sphingobacterium tabacisoli</name>
    <dbReference type="NCBI Taxonomy" id="2044855"/>
    <lineage>
        <taxon>Bacteria</taxon>
        <taxon>Pseudomonadati</taxon>
        <taxon>Bacteroidota</taxon>
        <taxon>Sphingobacteriia</taxon>
        <taxon>Sphingobacteriales</taxon>
        <taxon>Sphingobacteriaceae</taxon>
        <taxon>Sphingobacterium</taxon>
    </lineage>
</organism>
<sequence>MEKIILFLTVLCCTLSSCTKEKTDYEAEIDTIVPERIEFKEVTNFKSGNYTIRIEALGGQLYKGYNQIRLKIEAPDQPAPSTVTLLPILTDSQGKISSCPHRYEQLYQAEEGYFEGYVVFTEESRNTSHWDLHIGFTAAEQLHSNSQRIQVRPQDNKNLNMTSFTGNDGEQYFIALIAPQKPKVAENNLTAGIYKYNKPKALSSSSTIDPAQFSYSQVEGYTLQLDPRMPEPSMGNHSSPNNKDLVQGTDKLYHGVVNYTMTGNWTLNFILLNHQGRIVKGTVVPNDFTPGVEGIKSELHIDILF</sequence>
<evidence type="ECO:0008006" key="3">
    <source>
        <dbReference type="Google" id="ProtNLM"/>
    </source>
</evidence>
<gene>
    <name evidence="1" type="ORF">ACFSQW_11065</name>
</gene>
<evidence type="ECO:0000313" key="1">
    <source>
        <dbReference type="EMBL" id="MFD2554932.1"/>
    </source>
</evidence>
<reference evidence="2" key="1">
    <citation type="journal article" date="2019" name="Int. J. Syst. Evol. Microbiol.">
        <title>The Global Catalogue of Microorganisms (GCM) 10K type strain sequencing project: providing services to taxonomists for standard genome sequencing and annotation.</title>
        <authorList>
            <consortium name="The Broad Institute Genomics Platform"/>
            <consortium name="The Broad Institute Genome Sequencing Center for Infectious Disease"/>
            <person name="Wu L."/>
            <person name="Ma J."/>
        </authorList>
    </citation>
    <scope>NUCLEOTIDE SEQUENCE [LARGE SCALE GENOMIC DNA]</scope>
    <source>
        <strain evidence="2">KCTC 52298</strain>
    </source>
</reference>
<protein>
    <recommendedName>
        <fullName evidence="3">YtkA-like domain-containing protein</fullName>
    </recommendedName>
</protein>
<dbReference type="PROSITE" id="PS51257">
    <property type="entry name" value="PROKAR_LIPOPROTEIN"/>
    <property type="match status" value="1"/>
</dbReference>
<comment type="caution">
    <text evidence="1">The sequence shown here is derived from an EMBL/GenBank/DDBJ whole genome shotgun (WGS) entry which is preliminary data.</text>
</comment>